<evidence type="ECO:0000313" key="3">
    <source>
        <dbReference type="EMBL" id="RDY09861.1"/>
    </source>
</evidence>
<organism evidence="3 4">
    <name type="scientific">Mucuna pruriens</name>
    <name type="common">Velvet bean</name>
    <name type="synonym">Dolichos pruriens</name>
    <dbReference type="NCBI Taxonomy" id="157652"/>
    <lineage>
        <taxon>Eukaryota</taxon>
        <taxon>Viridiplantae</taxon>
        <taxon>Streptophyta</taxon>
        <taxon>Embryophyta</taxon>
        <taxon>Tracheophyta</taxon>
        <taxon>Spermatophyta</taxon>
        <taxon>Magnoliopsida</taxon>
        <taxon>eudicotyledons</taxon>
        <taxon>Gunneridae</taxon>
        <taxon>Pentapetalae</taxon>
        <taxon>rosids</taxon>
        <taxon>fabids</taxon>
        <taxon>Fabales</taxon>
        <taxon>Fabaceae</taxon>
        <taxon>Papilionoideae</taxon>
        <taxon>50 kb inversion clade</taxon>
        <taxon>NPAAA clade</taxon>
        <taxon>indigoferoid/millettioid clade</taxon>
        <taxon>Phaseoleae</taxon>
        <taxon>Mucuna</taxon>
    </lineage>
</organism>
<dbReference type="STRING" id="157652.A0A371I494"/>
<name>A0A371I494_MUCPR</name>
<proteinExistence type="predicted"/>
<dbReference type="EMBL" id="QJKJ01000957">
    <property type="protein sequence ID" value="RDY09861.1"/>
    <property type="molecule type" value="Genomic_DNA"/>
</dbReference>
<gene>
    <name evidence="3" type="ORF">CR513_05722</name>
</gene>
<sequence>MGWLGHILFFYPTHGLKFLTPKLFFCCEYDFISFMYLAINNVSQHTQLSTGCHTKVYGDVVSPSKSQDGERKSIMSKAQQKTIDSREEESMRETTKTTFAVLNILGVDYKQFSDLVLDYINFVSSIVEIDKSMENSLTMEEHNKLYE</sequence>
<dbReference type="OrthoDB" id="2425403at2759"/>
<protein>
    <submittedName>
        <fullName evidence="3">Uncharacterized protein</fullName>
    </submittedName>
</protein>
<dbReference type="Proteomes" id="UP000257109">
    <property type="component" value="Unassembled WGS sequence"/>
</dbReference>
<evidence type="ECO:0000256" key="1">
    <source>
        <dbReference type="SAM" id="MobiDB-lite"/>
    </source>
</evidence>
<reference evidence="3" key="1">
    <citation type="submission" date="2018-05" db="EMBL/GenBank/DDBJ databases">
        <title>Draft genome of Mucuna pruriens seed.</title>
        <authorList>
            <person name="Nnadi N.E."/>
            <person name="Vos R."/>
            <person name="Hasami M.H."/>
            <person name="Devisetty U.K."/>
            <person name="Aguiy J.C."/>
        </authorList>
    </citation>
    <scope>NUCLEOTIDE SEQUENCE [LARGE SCALE GENOMIC DNA]</scope>
    <source>
        <strain evidence="3">JCA_2017</strain>
    </source>
</reference>
<feature type="signal peptide" evidence="2">
    <location>
        <begin position="1"/>
        <end position="15"/>
    </location>
</feature>
<feature type="chain" id="PRO_5017058904" evidence="2">
    <location>
        <begin position="16"/>
        <end position="147"/>
    </location>
</feature>
<comment type="caution">
    <text evidence="3">The sequence shown here is derived from an EMBL/GenBank/DDBJ whole genome shotgun (WGS) entry which is preliminary data.</text>
</comment>
<keyword evidence="2" id="KW-0732">Signal</keyword>
<feature type="region of interest" description="Disordered" evidence="1">
    <location>
        <begin position="63"/>
        <end position="89"/>
    </location>
</feature>
<dbReference type="AlphaFoldDB" id="A0A371I494"/>
<accession>A0A371I494</accession>
<keyword evidence="4" id="KW-1185">Reference proteome</keyword>
<feature type="non-terminal residue" evidence="3">
    <location>
        <position position="147"/>
    </location>
</feature>
<evidence type="ECO:0000313" key="4">
    <source>
        <dbReference type="Proteomes" id="UP000257109"/>
    </source>
</evidence>
<evidence type="ECO:0000256" key="2">
    <source>
        <dbReference type="SAM" id="SignalP"/>
    </source>
</evidence>